<evidence type="ECO:0000313" key="8">
    <source>
        <dbReference type="EMBL" id="KOO68711.1"/>
    </source>
</evidence>
<evidence type="ECO:0000259" key="7">
    <source>
        <dbReference type="Pfam" id="PF24986"/>
    </source>
</evidence>
<comment type="similarity">
    <text evidence="5">Belongs to the RimM family.</text>
</comment>
<keyword evidence="1 5" id="KW-0963">Cytoplasm</keyword>
<dbReference type="InterPro" id="IPR002676">
    <property type="entry name" value="RimM_N"/>
</dbReference>
<dbReference type="GO" id="GO:0043022">
    <property type="term" value="F:ribosome binding"/>
    <property type="evidence" value="ECO:0007669"/>
    <property type="project" value="InterPro"/>
</dbReference>
<comment type="domain">
    <text evidence="5">The PRC barrel domain binds ribosomal protein uS19.</text>
</comment>
<comment type="caution">
    <text evidence="8">The sequence shown here is derived from an EMBL/GenBank/DDBJ whole genome shotgun (WGS) entry which is preliminary data.</text>
</comment>
<dbReference type="GO" id="GO:0042274">
    <property type="term" value="P:ribosomal small subunit biogenesis"/>
    <property type="evidence" value="ECO:0007669"/>
    <property type="project" value="UniProtKB-UniRule"/>
</dbReference>
<dbReference type="Proteomes" id="UP000036951">
    <property type="component" value="Unassembled WGS sequence"/>
</dbReference>
<dbReference type="AlphaFoldDB" id="A0A8E1QZT0"/>
<dbReference type="PANTHER" id="PTHR33692">
    <property type="entry name" value="RIBOSOME MATURATION FACTOR RIMM"/>
    <property type="match status" value="1"/>
</dbReference>
<dbReference type="GO" id="GO:0005737">
    <property type="term" value="C:cytoplasm"/>
    <property type="evidence" value="ECO:0007669"/>
    <property type="project" value="UniProtKB-SubCell"/>
</dbReference>
<dbReference type="GO" id="GO:0005840">
    <property type="term" value="C:ribosome"/>
    <property type="evidence" value="ECO:0007669"/>
    <property type="project" value="InterPro"/>
</dbReference>
<dbReference type="Pfam" id="PF01782">
    <property type="entry name" value="RimM"/>
    <property type="match status" value="1"/>
</dbReference>
<dbReference type="InterPro" id="IPR011033">
    <property type="entry name" value="PRC_barrel-like_sf"/>
</dbReference>
<dbReference type="RefSeq" id="WP_053398248.1">
    <property type="nucleotide sequence ID" value="NZ_LFQU01000010.1"/>
</dbReference>
<dbReference type="HAMAP" id="MF_00014">
    <property type="entry name" value="Ribosome_mat_RimM"/>
    <property type="match status" value="1"/>
</dbReference>
<evidence type="ECO:0000256" key="3">
    <source>
        <dbReference type="ARBA" id="ARBA00022552"/>
    </source>
</evidence>
<dbReference type="OrthoDB" id="9810331at2"/>
<dbReference type="SUPFAM" id="SSF50346">
    <property type="entry name" value="PRC-barrel domain"/>
    <property type="match status" value="1"/>
</dbReference>
<evidence type="ECO:0000313" key="9">
    <source>
        <dbReference type="Proteomes" id="UP000036951"/>
    </source>
</evidence>
<reference evidence="8 9" key="1">
    <citation type="submission" date="2015-06" db="EMBL/GenBank/DDBJ databases">
        <title>Prevotella sp. 109, sp. nov., a novel member of the family Prevotellaceae isolated from human faeces.</title>
        <authorList>
            <person name="Shkoporov A.N."/>
            <person name="Chaplin A.V."/>
            <person name="Kafarskaia L.I."/>
            <person name="Efimov B.A."/>
        </authorList>
    </citation>
    <scope>NUCLEOTIDE SEQUENCE [LARGE SCALE GENOMIC DNA]</scope>
    <source>
        <strain evidence="8 9">109</strain>
    </source>
</reference>
<comment type="function">
    <text evidence="5">An accessory protein needed during the final step in the assembly of 30S ribosomal subunit, possibly for assembly of the head region. Essential for efficient processing of 16S rRNA. May be needed both before and after RbfA during the maturation of 16S rRNA. It has affinity for free ribosomal 30S subunits but not for 70S ribosomes.</text>
</comment>
<dbReference type="Gene3D" id="2.40.30.60">
    <property type="entry name" value="RimM"/>
    <property type="match status" value="1"/>
</dbReference>
<proteinExistence type="inferred from homology"/>
<keyword evidence="2 5" id="KW-0690">Ribosome biogenesis</keyword>
<dbReference type="Pfam" id="PF24986">
    <property type="entry name" value="PRC_RimM"/>
    <property type="match status" value="1"/>
</dbReference>
<dbReference type="InterPro" id="IPR036976">
    <property type="entry name" value="RimM_N_sf"/>
</dbReference>
<dbReference type="InterPro" id="IPR011961">
    <property type="entry name" value="RimM"/>
</dbReference>
<evidence type="ECO:0000259" key="6">
    <source>
        <dbReference type="Pfam" id="PF01782"/>
    </source>
</evidence>
<comment type="subunit">
    <text evidence="5">Binds ribosomal protein uS19.</text>
</comment>
<evidence type="ECO:0000256" key="5">
    <source>
        <dbReference type="HAMAP-Rule" id="MF_00014"/>
    </source>
</evidence>
<evidence type="ECO:0000256" key="2">
    <source>
        <dbReference type="ARBA" id="ARBA00022517"/>
    </source>
</evidence>
<dbReference type="NCBIfam" id="TIGR02273">
    <property type="entry name" value="16S_RimM"/>
    <property type="match status" value="1"/>
</dbReference>
<dbReference type="SUPFAM" id="SSF50447">
    <property type="entry name" value="Translation proteins"/>
    <property type="match status" value="1"/>
</dbReference>
<dbReference type="PANTHER" id="PTHR33692:SF1">
    <property type="entry name" value="RIBOSOME MATURATION FACTOR RIMM"/>
    <property type="match status" value="1"/>
</dbReference>
<accession>A0A8E1QZT0</accession>
<dbReference type="InterPro" id="IPR056792">
    <property type="entry name" value="PRC_RimM"/>
</dbReference>
<keyword evidence="9" id="KW-1185">Reference proteome</keyword>
<comment type="subcellular location">
    <subcellularLocation>
        <location evidence="5">Cytoplasm</location>
    </subcellularLocation>
</comment>
<evidence type="ECO:0000256" key="4">
    <source>
        <dbReference type="ARBA" id="ARBA00023186"/>
    </source>
</evidence>
<keyword evidence="3 5" id="KW-0698">rRNA processing</keyword>
<keyword evidence="4 5" id="KW-0143">Chaperone</keyword>
<feature type="domain" description="Ribosome maturation factor RimM PRC barrel" evidence="7">
    <location>
        <begin position="112"/>
        <end position="171"/>
    </location>
</feature>
<name>A0A8E1QZT0_9BACT</name>
<organism evidence="8 9">
    <name type="scientific">Xylanibacter rarus</name>
    <dbReference type="NCBI Taxonomy" id="1676614"/>
    <lineage>
        <taxon>Bacteria</taxon>
        <taxon>Pseudomonadati</taxon>
        <taxon>Bacteroidota</taxon>
        <taxon>Bacteroidia</taxon>
        <taxon>Bacteroidales</taxon>
        <taxon>Prevotellaceae</taxon>
        <taxon>Xylanibacter</taxon>
    </lineage>
</organism>
<dbReference type="InterPro" id="IPR009000">
    <property type="entry name" value="Transl_B-barrel_sf"/>
</dbReference>
<evidence type="ECO:0000256" key="1">
    <source>
        <dbReference type="ARBA" id="ARBA00022490"/>
    </source>
</evidence>
<protein>
    <recommendedName>
        <fullName evidence="5">Ribosome maturation factor RimM</fullName>
    </recommendedName>
</protein>
<dbReference type="EMBL" id="LFQU01000010">
    <property type="protein sequence ID" value="KOO68711.1"/>
    <property type="molecule type" value="Genomic_DNA"/>
</dbReference>
<dbReference type="GO" id="GO:0006364">
    <property type="term" value="P:rRNA processing"/>
    <property type="evidence" value="ECO:0007669"/>
    <property type="project" value="UniProtKB-UniRule"/>
</dbReference>
<sequence length="175" mass="19840">MIRQEEVFKIGKIGKPHGVKGEVSLMFEDDVFDRVDADYLVLLIDGILVPFFFEEYRFKSGETALVKFCDIDTKEQAQELTGCDVYFSRKLAEESQDTMSLNEAENFSLLDANNDNRLIGTVKSVDYSTVNTLFNVETPDGKEIMIPASEDFIIDVDTERHIIVVDLPEGLLDLE</sequence>
<gene>
    <name evidence="5" type="primary">rimM</name>
    <name evidence="8" type="ORF">ACU52_06860</name>
</gene>
<feature type="domain" description="RimM N-terminal" evidence="6">
    <location>
        <begin position="10"/>
        <end position="90"/>
    </location>
</feature>